<name>A0A1V8XD05_ENTHR</name>
<dbReference type="RefSeq" id="WP_034699568.1">
    <property type="nucleotide sequence ID" value="NZ_CAKMAQ010000002.1"/>
</dbReference>
<dbReference type="InterPro" id="IPR004716">
    <property type="entry name" value="PTS_IIA_glucitol/sorbitol-sp"/>
</dbReference>
<evidence type="ECO:0000313" key="3">
    <source>
        <dbReference type="Proteomes" id="UP000253498"/>
    </source>
</evidence>
<dbReference type="Gene3D" id="2.40.33.40">
    <property type="entry name" value="Phosphotransferase system, glucitol/sorbitol-specific IIA component"/>
    <property type="match status" value="1"/>
</dbReference>
<dbReference type="PANTHER" id="PTHR40398:SF1">
    <property type="entry name" value="PTS SYSTEM GLUCITOL_SORBITOL-SPECIFIC EIIA COMPONENT"/>
    <property type="match status" value="1"/>
</dbReference>
<dbReference type="InterPro" id="IPR036665">
    <property type="entry name" value="PTS_IIA_glucitol/sorbitol_sf"/>
</dbReference>
<comment type="caution">
    <text evidence="2">The sequence shown here is derived from an EMBL/GenBank/DDBJ whole genome shotgun (WGS) entry which is preliminary data.</text>
</comment>
<dbReference type="SUPFAM" id="SSF141530">
    <property type="entry name" value="PTSIIA/GutA-like"/>
    <property type="match status" value="1"/>
</dbReference>
<dbReference type="GeneID" id="56785818"/>
<dbReference type="GO" id="GO:0016301">
    <property type="term" value="F:kinase activity"/>
    <property type="evidence" value="ECO:0007669"/>
    <property type="project" value="TreeGrafter"/>
</dbReference>
<evidence type="ECO:0000313" key="2">
    <source>
        <dbReference type="EMBL" id="RBT66810.1"/>
    </source>
</evidence>
<proteinExistence type="predicted"/>
<dbReference type="Pfam" id="PF03829">
    <property type="entry name" value="PTSIIA_gutA"/>
    <property type="match status" value="1"/>
</dbReference>
<dbReference type="AlphaFoldDB" id="A0A1V8XD05"/>
<protein>
    <submittedName>
        <fullName evidence="2">Uncharacterized protein</fullName>
    </submittedName>
</protein>
<evidence type="ECO:0000256" key="1">
    <source>
        <dbReference type="PROSITE-ProRule" id="PRU00420"/>
    </source>
</evidence>
<dbReference type="Proteomes" id="UP000253498">
    <property type="component" value="Unassembled WGS sequence"/>
</dbReference>
<dbReference type="PANTHER" id="PTHR40398">
    <property type="entry name" value="PTS SYSTEM GLUCITOL/SORBITOL-SPECIFIC EIIA COMPONENT"/>
    <property type="match status" value="1"/>
</dbReference>
<gene>
    <name evidence="2" type="ORF">EB03_02401</name>
</gene>
<dbReference type="GO" id="GO:0005737">
    <property type="term" value="C:cytoplasm"/>
    <property type="evidence" value="ECO:0007669"/>
    <property type="project" value="InterPro"/>
</dbReference>
<reference evidence="2 3" key="1">
    <citation type="submission" date="2015-06" db="EMBL/GenBank/DDBJ databases">
        <title>The Genome Sequence of Enterococcus hirae 88EA1.</title>
        <authorList>
            <consortium name="The Broad Institute Genomics Platform"/>
            <consortium name="The Broad Institute Genome Sequencing Center for Infectious Disease"/>
            <person name="Earl A.M."/>
            <person name="Van Tyne D."/>
            <person name="Lebreton F."/>
            <person name="Saavedra J.T."/>
            <person name="Gilmore M.S."/>
            <person name="Manson McGuire A."/>
            <person name="Clock S."/>
            <person name="Crupain M."/>
            <person name="Rangan U."/>
            <person name="Young S."/>
            <person name="Abouelleil A."/>
            <person name="Cao P."/>
            <person name="Chapman S.B."/>
            <person name="Griggs A."/>
            <person name="Priest M."/>
            <person name="Shea T."/>
            <person name="Wortman J."/>
            <person name="Nusbaum C."/>
            <person name="Birren B."/>
        </authorList>
    </citation>
    <scope>NUCLEOTIDE SEQUENCE [LARGE SCALE GENOMIC DNA]</scope>
    <source>
        <strain evidence="2 3">88EA1</strain>
    </source>
</reference>
<organism evidence="2 3">
    <name type="scientific">Enterococcus hirae</name>
    <dbReference type="NCBI Taxonomy" id="1354"/>
    <lineage>
        <taxon>Bacteria</taxon>
        <taxon>Bacillati</taxon>
        <taxon>Bacillota</taxon>
        <taxon>Bacilli</taxon>
        <taxon>Lactobacillales</taxon>
        <taxon>Enterococcaceae</taxon>
        <taxon>Enterococcus</taxon>
    </lineage>
</organism>
<accession>A0A1V8XD05</accession>
<dbReference type="EMBL" id="LESJ01000007">
    <property type="protein sequence ID" value="RBT66810.1"/>
    <property type="molecule type" value="Genomic_DNA"/>
</dbReference>
<comment type="caution">
    <text evidence="1">Lacks conserved residue(s) required for the propagation of feature annotation.</text>
</comment>
<dbReference type="GO" id="GO:0008982">
    <property type="term" value="F:protein-N(PI)-phosphohistidine-sugar phosphotransferase activity"/>
    <property type="evidence" value="ECO:0007669"/>
    <property type="project" value="InterPro"/>
</dbReference>
<dbReference type="GO" id="GO:0009401">
    <property type="term" value="P:phosphoenolpyruvate-dependent sugar phosphotransferase system"/>
    <property type="evidence" value="ECO:0007669"/>
    <property type="project" value="InterPro"/>
</dbReference>
<dbReference type="PROSITE" id="PS51097">
    <property type="entry name" value="PTS_EIIA_TYPE_5"/>
    <property type="match status" value="1"/>
</dbReference>
<sequence>MIHATIKEIGENAVSEQEPILILFDRTATTTLRNYSVIQKITSTEKFSLKKGDSLFFDQQEYQIEHVGRLANENLNTVGHVTLIFDHYSEENSIVNGLYLTPHQLPEIHVGTQIKYK</sequence>